<dbReference type="RefSeq" id="WP_216521203.1">
    <property type="nucleotide sequence ID" value="NZ_JAHLPM010000015.1"/>
</dbReference>
<sequence length="124" mass="14236">MKVKANIKLNQSNIKKIQEGMEKSLPLIMEAMKTEINNMQVVPKEIGDLEESAVVGVEEGKGYISYNTPYARRLYYHPEYDFRQDKNPNAQGRWLDPFIHGDKKAWLTVAFGEFLKQNSSGVIE</sequence>
<accession>A0ABS6E9H7</accession>
<keyword evidence="2" id="KW-1185">Reference proteome</keyword>
<reference evidence="1 2" key="1">
    <citation type="submission" date="2021-06" db="EMBL/GenBank/DDBJ databases">
        <authorList>
            <person name="Sun Q."/>
            <person name="Li D."/>
        </authorList>
    </citation>
    <scope>NUCLEOTIDE SEQUENCE [LARGE SCALE GENOMIC DNA]</scope>
    <source>
        <strain evidence="1 2">MSJ-40</strain>
    </source>
</reference>
<dbReference type="EMBL" id="JAHLPM010000015">
    <property type="protein sequence ID" value="MBU5439496.1"/>
    <property type="molecule type" value="Genomic_DNA"/>
</dbReference>
<evidence type="ECO:0000313" key="1">
    <source>
        <dbReference type="EMBL" id="MBU5439496.1"/>
    </source>
</evidence>
<dbReference type="Pfam" id="PF11114">
    <property type="entry name" value="Minor_capsid_2"/>
    <property type="match status" value="1"/>
</dbReference>
<evidence type="ECO:0000313" key="2">
    <source>
        <dbReference type="Proteomes" id="UP000749471"/>
    </source>
</evidence>
<proteinExistence type="predicted"/>
<name>A0ABS6E9H7_9FIRM</name>
<organism evidence="1 2">
    <name type="scientific">Tissierella simiarum</name>
    <dbReference type="NCBI Taxonomy" id="2841534"/>
    <lineage>
        <taxon>Bacteria</taxon>
        <taxon>Bacillati</taxon>
        <taxon>Bacillota</taxon>
        <taxon>Tissierellia</taxon>
        <taxon>Tissierellales</taxon>
        <taxon>Tissierellaceae</taxon>
        <taxon>Tissierella</taxon>
    </lineage>
</organism>
<gene>
    <name evidence="1" type="ORF">KQI42_15885</name>
</gene>
<comment type="caution">
    <text evidence="1">The sequence shown here is derived from an EMBL/GenBank/DDBJ whole genome shotgun (WGS) entry which is preliminary data.</text>
</comment>
<dbReference type="Proteomes" id="UP000749471">
    <property type="component" value="Unassembled WGS sequence"/>
</dbReference>
<protein>
    <submittedName>
        <fullName evidence="1">Minor capsid protein</fullName>
    </submittedName>
</protein>
<dbReference type="InterPro" id="IPR021080">
    <property type="entry name" value="Minor_capsid_protein"/>
</dbReference>